<evidence type="ECO:0000313" key="3">
    <source>
        <dbReference type="Proteomes" id="UP000199323"/>
    </source>
</evidence>
<organism evidence="2 3">
    <name type="scientific">Actinacidiphila alni</name>
    <dbReference type="NCBI Taxonomy" id="380248"/>
    <lineage>
        <taxon>Bacteria</taxon>
        <taxon>Bacillati</taxon>
        <taxon>Actinomycetota</taxon>
        <taxon>Actinomycetes</taxon>
        <taxon>Kitasatosporales</taxon>
        <taxon>Streptomycetaceae</taxon>
        <taxon>Actinacidiphila</taxon>
    </lineage>
</organism>
<dbReference type="RefSeq" id="WP_093716091.1">
    <property type="nucleotide sequence ID" value="NZ_FONG01000018.1"/>
</dbReference>
<dbReference type="Proteomes" id="UP000199323">
    <property type="component" value="Unassembled WGS sequence"/>
</dbReference>
<feature type="domain" description="DUF397" evidence="1">
    <location>
        <begin position="34"/>
        <end position="85"/>
    </location>
</feature>
<dbReference type="STRING" id="380248.SAMN05216251_11814"/>
<dbReference type="Pfam" id="PF04149">
    <property type="entry name" value="DUF397"/>
    <property type="match status" value="2"/>
</dbReference>
<dbReference type="OrthoDB" id="4562195at2"/>
<name>A0A1I2JMI0_9ACTN</name>
<dbReference type="EMBL" id="FONG01000018">
    <property type="protein sequence ID" value="SFF53891.1"/>
    <property type="molecule type" value="Genomic_DNA"/>
</dbReference>
<protein>
    <recommendedName>
        <fullName evidence="1">DUF397 domain-containing protein</fullName>
    </recommendedName>
</protein>
<reference evidence="2 3" key="1">
    <citation type="submission" date="2016-10" db="EMBL/GenBank/DDBJ databases">
        <authorList>
            <person name="de Groot N.N."/>
        </authorList>
    </citation>
    <scope>NUCLEOTIDE SEQUENCE [LARGE SCALE GENOMIC DNA]</scope>
    <source>
        <strain evidence="2 3">CGMCC 4.3510</strain>
    </source>
</reference>
<proteinExistence type="predicted"/>
<dbReference type="InterPro" id="IPR007278">
    <property type="entry name" value="DUF397"/>
</dbReference>
<gene>
    <name evidence="2" type="ORF">SAMN05216251_11814</name>
</gene>
<evidence type="ECO:0000259" key="1">
    <source>
        <dbReference type="Pfam" id="PF04149"/>
    </source>
</evidence>
<accession>A0A1I2JMI0</accession>
<evidence type="ECO:0000313" key="2">
    <source>
        <dbReference type="EMBL" id="SFF53891.1"/>
    </source>
</evidence>
<keyword evidence="3" id="KW-1185">Reference proteome</keyword>
<sequence>MNHAARQQPSADLVWFKSSFSGSEGGDCVEIACDWRKSSYSADEGGNCVEVAAHPQAVHIRDSKDPEGPALTVSPAAWADFVAYAARAAV</sequence>
<feature type="domain" description="DUF397" evidence="1">
    <location>
        <begin position="13"/>
        <end position="32"/>
    </location>
</feature>
<dbReference type="AlphaFoldDB" id="A0A1I2JMI0"/>